<evidence type="ECO:0000313" key="1">
    <source>
        <dbReference type="EMBL" id="ATZ21015.1"/>
    </source>
</evidence>
<dbReference type="GO" id="GO:0000287">
    <property type="term" value="F:magnesium ion binding"/>
    <property type="evidence" value="ECO:0007669"/>
    <property type="project" value="TreeGrafter"/>
</dbReference>
<dbReference type="OrthoDB" id="388395at2"/>
<dbReference type="InterPro" id="IPR036412">
    <property type="entry name" value="HAD-like_sf"/>
</dbReference>
<organism evidence="1 2">
    <name type="scientific">Mesoplasma coleopterae</name>
    <dbReference type="NCBI Taxonomy" id="324078"/>
    <lineage>
        <taxon>Bacteria</taxon>
        <taxon>Bacillati</taxon>
        <taxon>Mycoplasmatota</taxon>
        <taxon>Mollicutes</taxon>
        <taxon>Entomoplasmatales</taxon>
        <taxon>Entomoplasmataceae</taxon>
        <taxon>Mesoplasma</taxon>
    </lineage>
</organism>
<dbReference type="Gene3D" id="3.30.1240.10">
    <property type="match status" value="1"/>
</dbReference>
<dbReference type="AlphaFoldDB" id="A0A2K8P5X9"/>
<dbReference type="PANTHER" id="PTHR10000:SF8">
    <property type="entry name" value="HAD SUPERFAMILY HYDROLASE-LIKE, TYPE 3"/>
    <property type="match status" value="1"/>
</dbReference>
<dbReference type="NCBIfam" id="TIGR01484">
    <property type="entry name" value="HAD-SF-IIB"/>
    <property type="match status" value="1"/>
</dbReference>
<sequence length="282" mass="31905">MKLTNIKLIATDLDGTILEHGKISNQFDLEMLKKVSEQGVHVAVVTGQGWSSGSVRAKMFDVDKHSNISIFSNGSVISRVSSFEPTYCETIDIELVKEFMQKMFELNIPTLAYTKIPAHAYWNKLDINVKSLKERNWVDKYDIEAVDVETFENYQDVIQFMIFVEEQEEAAMLEWFETTNKSTVLNKMRSNVESTPIYEFINVNASKGNGVLKLAELLNVKLDEILIFGDNMNDISMFEVIPNSVAMGNSVPAIKKIAKYETDTNLNGGVGKFIEKYVLKGE</sequence>
<dbReference type="Gene3D" id="3.40.50.1000">
    <property type="entry name" value="HAD superfamily/HAD-like"/>
    <property type="match status" value="1"/>
</dbReference>
<accession>A0A2K8P5X9</accession>
<dbReference type="KEGG" id="mcol:MCOLE_v1c05030"/>
<dbReference type="InterPro" id="IPR006379">
    <property type="entry name" value="HAD-SF_hydro_IIB"/>
</dbReference>
<dbReference type="GO" id="GO:0016791">
    <property type="term" value="F:phosphatase activity"/>
    <property type="evidence" value="ECO:0007669"/>
    <property type="project" value="TreeGrafter"/>
</dbReference>
<reference evidence="1 2" key="1">
    <citation type="submission" date="2017-11" db="EMBL/GenBank/DDBJ databases">
        <title>Genome sequence of Mesoplasma coleopterae BARC 779 (ATCC 49583).</title>
        <authorList>
            <person name="Lo W.-S."/>
            <person name="Kuo C.-H."/>
        </authorList>
    </citation>
    <scope>NUCLEOTIDE SEQUENCE [LARGE SCALE GENOMIC DNA]</scope>
    <source>
        <strain evidence="1 2">BARC 779</strain>
    </source>
</reference>
<name>A0A2K8P5X9_9MOLU</name>
<dbReference type="InterPro" id="IPR023214">
    <property type="entry name" value="HAD_sf"/>
</dbReference>
<gene>
    <name evidence="1" type="ORF">MCOLE_v1c05030</name>
</gene>
<protein>
    <submittedName>
        <fullName evidence="1">HAD family hydrolase</fullName>
    </submittedName>
</protein>
<dbReference type="Proteomes" id="UP000232221">
    <property type="component" value="Chromosome"/>
</dbReference>
<keyword evidence="2" id="KW-1185">Reference proteome</keyword>
<dbReference type="EMBL" id="CP024968">
    <property type="protein sequence ID" value="ATZ21015.1"/>
    <property type="molecule type" value="Genomic_DNA"/>
</dbReference>
<dbReference type="GO" id="GO:0005829">
    <property type="term" value="C:cytosol"/>
    <property type="evidence" value="ECO:0007669"/>
    <property type="project" value="TreeGrafter"/>
</dbReference>
<dbReference type="SUPFAM" id="SSF56784">
    <property type="entry name" value="HAD-like"/>
    <property type="match status" value="1"/>
</dbReference>
<dbReference type="RefSeq" id="WP_100671197.1">
    <property type="nucleotide sequence ID" value="NZ_CP024968.1"/>
</dbReference>
<evidence type="ECO:0000313" key="2">
    <source>
        <dbReference type="Proteomes" id="UP000232221"/>
    </source>
</evidence>
<dbReference type="Pfam" id="PF08282">
    <property type="entry name" value="Hydrolase_3"/>
    <property type="match status" value="1"/>
</dbReference>
<keyword evidence="1" id="KW-0378">Hydrolase</keyword>
<dbReference type="PANTHER" id="PTHR10000">
    <property type="entry name" value="PHOSPHOSERINE PHOSPHATASE"/>
    <property type="match status" value="1"/>
</dbReference>
<proteinExistence type="predicted"/>